<evidence type="ECO:0000313" key="2">
    <source>
        <dbReference type="Proteomes" id="UP000838756"/>
    </source>
</evidence>
<keyword evidence="2" id="KW-1185">Reference proteome</keyword>
<protein>
    <submittedName>
        <fullName evidence="1">Jg20131 protein</fullName>
    </submittedName>
</protein>
<sequence length="161" mass="18024">MFSQPPTPTNLDGQRLENFETSLGPKSLNACKPKSNVRVPSDDLWFRNVVANYGPHKKAQSHSASNGESLGVSLRDQIRNEEIRRRTRVTDIAQRVANLEWKWAGHKVRRTAGLDWTGLVGPQRVGQTDESLGAARDKRPRIVDFGTPYKRPMSSSGLQSM</sequence>
<comment type="caution">
    <text evidence="1">The sequence shown here is derived from an EMBL/GenBank/DDBJ whole genome shotgun (WGS) entry which is preliminary data.</text>
</comment>
<dbReference type="Proteomes" id="UP000838756">
    <property type="component" value="Unassembled WGS sequence"/>
</dbReference>
<dbReference type="AlphaFoldDB" id="A0A8S4S8G3"/>
<reference evidence="1" key="1">
    <citation type="submission" date="2022-03" db="EMBL/GenBank/DDBJ databases">
        <authorList>
            <person name="Lindestad O."/>
        </authorList>
    </citation>
    <scope>NUCLEOTIDE SEQUENCE</scope>
</reference>
<name>A0A8S4S8G3_9NEOP</name>
<gene>
    <name evidence="1" type="primary">jg20131</name>
    <name evidence="1" type="ORF">PAEG_LOCUS23927</name>
</gene>
<evidence type="ECO:0000313" key="1">
    <source>
        <dbReference type="EMBL" id="CAH2261471.1"/>
    </source>
</evidence>
<dbReference type="OrthoDB" id="6938952at2759"/>
<proteinExistence type="predicted"/>
<dbReference type="EMBL" id="CAKXAJ010026196">
    <property type="protein sequence ID" value="CAH2261471.1"/>
    <property type="molecule type" value="Genomic_DNA"/>
</dbReference>
<organism evidence="1 2">
    <name type="scientific">Pararge aegeria aegeria</name>
    <dbReference type="NCBI Taxonomy" id="348720"/>
    <lineage>
        <taxon>Eukaryota</taxon>
        <taxon>Metazoa</taxon>
        <taxon>Ecdysozoa</taxon>
        <taxon>Arthropoda</taxon>
        <taxon>Hexapoda</taxon>
        <taxon>Insecta</taxon>
        <taxon>Pterygota</taxon>
        <taxon>Neoptera</taxon>
        <taxon>Endopterygota</taxon>
        <taxon>Lepidoptera</taxon>
        <taxon>Glossata</taxon>
        <taxon>Ditrysia</taxon>
        <taxon>Papilionoidea</taxon>
        <taxon>Nymphalidae</taxon>
        <taxon>Satyrinae</taxon>
        <taxon>Satyrini</taxon>
        <taxon>Parargina</taxon>
        <taxon>Pararge</taxon>
    </lineage>
</organism>
<accession>A0A8S4S8G3</accession>